<dbReference type="GO" id="GO:0016020">
    <property type="term" value="C:membrane"/>
    <property type="evidence" value="ECO:0007669"/>
    <property type="project" value="UniProtKB-SubCell"/>
</dbReference>
<dbReference type="AlphaFoldDB" id="A0A1D2MLN0"/>
<dbReference type="InterPro" id="IPR000276">
    <property type="entry name" value="GPCR_Rhodpsn"/>
</dbReference>
<dbReference type="STRING" id="48709.A0A1D2MLN0"/>
<dbReference type="CDD" id="cd14978">
    <property type="entry name" value="7tmA_FMRFamide_R-like"/>
    <property type="match status" value="1"/>
</dbReference>
<evidence type="ECO:0000256" key="6">
    <source>
        <dbReference type="SAM" id="Phobius"/>
    </source>
</evidence>
<dbReference type="InterPro" id="IPR052954">
    <property type="entry name" value="GPCR-Ligand_Int"/>
</dbReference>
<keyword evidence="4 6" id="KW-1133">Transmembrane helix</keyword>
<comment type="caution">
    <text evidence="8">The sequence shown here is derived from an EMBL/GenBank/DDBJ whole genome shotgun (WGS) entry which is preliminary data.</text>
</comment>
<name>A0A1D2MLN0_ORCCI</name>
<dbReference type="SUPFAM" id="SSF81321">
    <property type="entry name" value="Family A G protein-coupled receptor-like"/>
    <property type="match status" value="1"/>
</dbReference>
<reference evidence="8 9" key="1">
    <citation type="journal article" date="2016" name="Genome Biol. Evol.">
        <title>Gene Family Evolution Reflects Adaptation to Soil Environmental Stressors in the Genome of the Collembolan Orchesella cincta.</title>
        <authorList>
            <person name="Faddeeva-Vakhrusheva A."/>
            <person name="Derks M.F."/>
            <person name="Anvar S.Y."/>
            <person name="Agamennone V."/>
            <person name="Suring W."/>
            <person name="Smit S."/>
            <person name="van Straalen N.M."/>
            <person name="Roelofs D."/>
        </authorList>
    </citation>
    <scope>NUCLEOTIDE SEQUENCE [LARGE SCALE GENOMIC DNA]</scope>
    <source>
        <tissue evidence="8">Mixed pool</tissue>
    </source>
</reference>
<gene>
    <name evidence="8" type="ORF">Ocin01_12880</name>
</gene>
<evidence type="ECO:0000256" key="1">
    <source>
        <dbReference type="ARBA" id="ARBA00004370"/>
    </source>
</evidence>
<dbReference type="OMA" id="WEIRITI"/>
<feature type="transmembrane region" description="Helical" evidence="6">
    <location>
        <begin position="163"/>
        <end position="184"/>
    </location>
</feature>
<accession>A0A1D2MLN0</accession>
<feature type="transmembrane region" description="Helical" evidence="6">
    <location>
        <begin position="205"/>
        <end position="225"/>
    </location>
</feature>
<protein>
    <submittedName>
        <fullName evidence="8">FMRFamide receptor</fullName>
    </submittedName>
</protein>
<proteinExistence type="inferred from homology"/>
<keyword evidence="5 6" id="KW-0472">Membrane</keyword>
<dbReference type="EMBL" id="LJIJ01000910">
    <property type="protein sequence ID" value="ODM93801.1"/>
    <property type="molecule type" value="Genomic_DNA"/>
</dbReference>
<evidence type="ECO:0000256" key="3">
    <source>
        <dbReference type="ARBA" id="ARBA00022692"/>
    </source>
</evidence>
<dbReference type="Pfam" id="PF00001">
    <property type="entry name" value="7tm_1"/>
    <property type="match status" value="1"/>
</dbReference>
<sequence length="402" mass="46823">MVFNVTPDSTDMNSSLYFLNSSYLSPEEEPDTVQDYPANIYDLFKCSPPFNGHFWPRLLEELEERQGENADCENDISWEVSFRDSSRFWVQYVFFPIVVIIGVMGNAVTIYILTRKPMRSSTNVYLTALAVSDLLYLLFSFSMSWRHFPIVNTIWFYWWYSPIGLWITDASSSTSVWLTVSFTVERYIVVCHPMRREMYCTEQRALWVSIVVYMTCFALTASMPFEWNVAIAANQTGPLNETIYTLEITDFGNSVTYRVFYHWFTTIVFVVMPLVVLGIRNFFLIRAVRKSRLARMHMMNEAISSVLRLQAHRWEIRITIILIAVVIQFLICQLPAAVVLIYTSIHIPDRSSAEESILFGLGNIFNLLVAINAASNFVLYNFCNKYRKRFCALFGVRRRKFC</sequence>
<evidence type="ECO:0000256" key="4">
    <source>
        <dbReference type="ARBA" id="ARBA00022989"/>
    </source>
</evidence>
<keyword evidence="9" id="KW-1185">Reference proteome</keyword>
<dbReference type="PROSITE" id="PS50262">
    <property type="entry name" value="G_PROTEIN_RECEP_F1_2"/>
    <property type="match status" value="1"/>
</dbReference>
<feature type="transmembrane region" description="Helical" evidence="6">
    <location>
        <begin position="357"/>
        <end position="380"/>
    </location>
</feature>
<evidence type="ECO:0000256" key="5">
    <source>
        <dbReference type="ARBA" id="ARBA00023136"/>
    </source>
</evidence>
<evidence type="ECO:0000256" key="2">
    <source>
        <dbReference type="ARBA" id="ARBA00010663"/>
    </source>
</evidence>
<organism evidence="8 9">
    <name type="scientific">Orchesella cincta</name>
    <name type="common">Springtail</name>
    <name type="synonym">Podura cincta</name>
    <dbReference type="NCBI Taxonomy" id="48709"/>
    <lineage>
        <taxon>Eukaryota</taxon>
        <taxon>Metazoa</taxon>
        <taxon>Ecdysozoa</taxon>
        <taxon>Arthropoda</taxon>
        <taxon>Hexapoda</taxon>
        <taxon>Collembola</taxon>
        <taxon>Entomobryomorpha</taxon>
        <taxon>Entomobryoidea</taxon>
        <taxon>Orchesellidae</taxon>
        <taxon>Orchesellinae</taxon>
        <taxon>Orchesella</taxon>
    </lineage>
</organism>
<dbReference type="InterPro" id="IPR017452">
    <property type="entry name" value="GPCR_Rhodpsn_7TM"/>
</dbReference>
<dbReference type="GO" id="GO:0004930">
    <property type="term" value="F:G protein-coupled receptor activity"/>
    <property type="evidence" value="ECO:0007669"/>
    <property type="project" value="InterPro"/>
</dbReference>
<dbReference type="PANTHER" id="PTHR46641">
    <property type="entry name" value="FMRFAMIDE RECEPTOR-RELATED"/>
    <property type="match status" value="1"/>
</dbReference>
<feature type="transmembrane region" description="Helical" evidence="6">
    <location>
        <begin position="124"/>
        <end position="143"/>
    </location>
</feature>
<dbReference type="PANTHER" id="PTHR46641:SF22">
    <property type="entry name" value="PROCTOLIN RECEPTOR, ISOFORM A"/>
    <property type="match status" value="1"/>
</dbReference>
<keyword evidence="3 6" id="KW-0812">Transmembrane</keyword>
<dbReference type="Proteomes" id="UP000094527">
    <property type="component" value="Unassembled WGS sequence"/>
</dbReference>
<dbReference type="PRINTS" id="PR00237">
    <property type="entry name" value="GPCRRHODOPSN"/>
</dbReference>
<feature type="transmembrane region" description="Helical" evidence="6">
    <location>
        <begin position="260"/>
        <end position="283"/>
    </location>
</feature>
<comment type="subcellular location">
    <subcellularLocation>
        <location evidence="1">Membrane</location>
    </subcellularLocation>
</comment>
<feature type="domain" description="G-protein coupled receptors family 1 profile" evidence="7">
    <location>
        <begin position="105"/>
        <end position="380"/>
    </location>
</feature>
<dbReference type="Gene3D" id="1.20.1070.10">
    <property type="entry name" value="Rhodopsin 7-helix transmembrane proteins"/>
    <property type="match status" value="1"/>
</dbReference>
<keyword evidence="8" id="KW-0675">Receptor</keyword>
<feature type="transmembrane region" description="Helical" evidence="6">
    <location>
        <begin position="318"/>
        <end position="345"/>
    </location>
</feature>
<evidence type="ECO:0000313" key="8">
    <source>
        <dbReference type="EMBL" id="ODM93801.1"/>
    </source>
</evidence>
<evidence type="ECO:0000259" key="7">
    <source>
        <dbReference type="PROSITE" id="PS50262"/>
    </source>
</evidence>
<feature type="transmembrane region" description="Helical" evidence="6">
    <location>
        <begin position="89"/>
        <end position="112"/>
    </location>
</feature>
<evidence type="ECO:0000313" key="9">
    <source>
        <dbReference type="Proteomes" id="UP000094527"/>
    </source>
</evidence>
<comment type="similarity">
    <text evidence="2">Belongs to the G-protein coupled receptor 1 family.</text>
</comment>
<dbReference type="OrthoDB" id="10011262at2759"/>